<evidence type="ECO:0000256" key="10">
    <source>
        <dbReference type="ARBA" id="ARBA00023239"/>
    </source>
</evidence>
<evidence type="ECO:0000256" key="1">
    <source>
        <dbReference type="ARBA" id="ARBA00001274"/>
    </source>
</evidence>
<dbReference type="GO" id="GO:0030170">
    <property type="term" value="F:pyridoxal phosphate binding"/>
    <property type="evidence" value="ECO:0007669"/>
    <property type="project" value="InterPro"/>
</dbReference>
<comment type="cofactor">
    <cofactor evidence="2 13">
        <name>pyridoxal 5'-phosphate</name>
        <dbReference type="ChEBI" id="CHEBI:597326"/>
    </cofactor>
</comment>
<dbReference type="PANTHER" id="PTHR48078">
    <property type="entry name" value="THREONINE DEHYDRATASE, MITOCHONDRIAL-RELATED"/>
    <property type="match status" value="1"/>
</dbReference>
<dbReference type="RefSeq" id="WP_105192916.1">
    <property type="nucleotide sequence ID" value="NZ_PTQZ01000197.1"/>
</dbReference>
<comment type="pathway">
    <text evidence="3 13">Amino-acid biosynthesis; L-isoleucine biosynthesis; 2-oxobutanoate from L-threonine: step 1/1.</text>
</comment>
<dbReference type="NCBIfam" id="NF006674">
    <property type="entry name" value="PRK09224.1"/>
    <property type="match status" value="1"/>
</dbReference>
<dbReference type="AlphaFoldDB" id="A0A2P6ARG1"/>
<dbReference type="CDD" id="cd04906">
    <property type="entry name" value="ACT_ThrD-I_1"/>
    <property type="match status" value="1"/>
</dbReference>
<evidence type="ECO:0000256" key="4">
    <source>
        <dbReference type="ARBA" id="ARBA00010869"/>
    </source>
</evidence>
<keyword evidence="7 13" id="KW-0412">Isoleucine biosynthesis</keyword>
<evidence type="ECO:0000256" key="3">
    <source>
        <dbReference type="ARBA" id="ARBA00004810"/>
    </source>
</evidence>
<gene>
    <name evidence="13 16" type="primary">ilvA</name>
    <name evidence="16" type="ORF">C5O18_07735</name>
</gene>
<comment type="caution">
    <text evidence="16">The sequence shown here is derived from an EMBL/GenBank/DDBJ whole genome shotgun (WGS) entry which is preliminary data.</text>
</comment>
<feature type="domain" description="ACT-like" evidence="15">
    <location>
        <begin position="432"/>
        <end position="503"/>
    </location>
</feature>
<comment type="catalytic activity">
    <reaction evidence="1 13">
        <text>L-threonine = 2-oxobutanoate + NH4(+)</text>
        <dbReference type="Rhea" id="RHEA:22108"/>
        <dbReference type="ChEBI" id="CHEBI:16763"/>
        <dbReference type="ChEBI" id="CHEBI:28938"/>
        <dbReference type="ChEBI" id="CHEBI:57926"/>
        <dbReference type="EC" id="4.3.1.19"/>
    </reaction>
</comment>
<dbReference type="UniPathway" id="UPA00047">
    <property type="reaction ID" value="UER00054"/>
</dbReference>
<dbReference type="InterPro" id="IPR050147">
    <property type="entry name" value="Ser/Thr_Dehydratase"/>
</dbReference>
<dbReference type="InterPro" id="IPR005787">
    <property type="entry name" value="Thr_deHydtase_biosynth"/>
</dbReference>
<keyword evidence="8" id="KW-0677">Repeat</keyword>
<proteinExistence type="inferred from homology"/>
<dbReference type="Gene3D" id="3.40.50.1100">
    <property type="match status" value="2"/>
</dbReference>
<dbReference type="EMBL" id="PTQZ01000197">
    <property type="protein sequence ID" value="PQA36928.1"/>
    <property type="molecule type" value="Genomic_DNA"/>
</dbReference>
<evidence type="ECO:0000256" key="6">
    <source>
        <dbReference type="ARBA" id="ARBA00022605"/>
    </source>
</evidence>
<evidence type="ECO:0000256" key="7">
    <source>
        <dbReference type="ARBA" id="ARBA00022624"/>
    </source>
</evidence>
<dbReference type="InterPro" id="IPR045865">
    <property type="entry name" value="ACT-like_dom_sf"/>
</dbReference>
<keyword evidence="11 13" id="KW-0100">Branched-chain amino acid biosynthesis</keyword>
<comment type="similarity">
    <text evidence="4 13">Belongs to the serine/threonine dehydratase family.</text>
</comment>
<evidence type="ECO:0000256" key="5">
    <source>
        <dbReference type="ARBA" id="ARBA00011881"/>
    </source>
</evidence>
<accession>A0A2P6ARG1</accession>
<dbReference type="CDD" id="cd01562">
    <property type="entry name" value="Thr-dehyd"/>
    <property type="match status" value="1"/>
</dbReference>
<dbReference type="Proteomes" id="UP000243900">
    <property type="component" value="Unassembled WGS sequence"/>
</dbReference>
<dbReference type="GO" id="GO:0003941">
    <property type="term" value="F:L-serine ammonia-lyase activity"/>
    <property type="evidence" value="ECO:0007669"/>
    <property type="project" value="TreeGrafter"/>
</dbReference>
<evidence type="ECO:0000256" key="9">
    <source>
        <dbReference type="ARBA" id="ARBA00022898"/>
    </source>
</evidence>
<dbReference type="PROSITE" id="PS00165">
    <property type="entry name" value="DEHYDRATASE_SER_THR"/>
    <property type="match status" value="1"/>
</dbReference>
<keyword evidence="6 13" id="KW-0028">Amino-acid biosynthesis</keyword>
<evidence type="ECO:0000256" key="11">
    <source>
        <dbReference type="ARBA" id="ARBA00023304"/>
    </source>
</evidence>
<dbReference type="InterPro" id="IPR001926">
    <property type="entry name" value="TrpB-like_PALP"/>
</dbReference>
<evidence type="ECO:0000259" key="15">
    <source>
        <dbReference type="PROSITE" id="PS51672"/>
    </source>
</evidence>
<dbReference type="PROSITE" id="PS50072">
    <property type="entry name" value="CSA_PPIASE_2"/>
    <property type="match status" value="1"/>
</dbReference>
<dbReference type="Gene3D" id="3.40.1020.10">
    <property type="entry name" value="Biosynthetic Threonine Deaminase, Domain 3"/>
    <property type="match status" value="1"/>
</dbReference>
<keyword evidence="17" id="KW-1185">Reference proteome</keyword>
<reference evidence="17" key="1">
    <citation type="submission" date="2018-02" db="EMBL/GenBank/DDBJ databases">
        <title>Genome sequencing of Solimonas sp. HR-BB.</title>
        <authorList>
            <person name="Lee Y."/>
            <person name="Jeon C.O."/>
        </authorList>
    </citation>
    <scope>NUCLEOTIDE SEQUENCE [LARGE SCALE GENOMIC DNA]</scope>
    <source>
        <strain evidence="17">HR-E</strain>
    </source>
</reference>
<dbReference type="PROSITE" id="PS51672">
    <property type="entry name" value="ACT_LIKE"/>
    <property type="match status" value="2"/>
</dbReference>
<dbReference type="GO" id="GO:0006567">
    <property type="term" value="P:L-threonine catabolic process"/>
    <property type="evidence" value="ECO:0007669"/>
    <property type="project" value="TreeGrafter"/>
</dbReference>
<evidence type="ECO:0000256" key="8">
    <source>
        <dbReference type="ARBA" id="ARBA00022737"/>
    </source>
</evidence>
<dbReference type="InterPro" id="IPR002130">
    <property type="entry name" value="Cyclophilin-type_PPIase_dom"/>
</dbReference>
<dbReference type="InterPro" id="IPR000634">
    <property type="entry name" value="Ser/Thr_deHydtase_PyrdxlP-BS"/>
</dbReference>
<evidence type="ECO:0000259" key="14">
    <source>
        <dbReference type="PROSITE" id="PS50072"/>
    </source>
</evidence>
<evidence type="ECO:0000256" key="12">
    <source>
        <dbReference type="ARBA" id="ARBA00025527"/>
    </source>
</evidence>
<dbReference type="GO" id="GO:0006565">
    <property type="term" value="P:L-serine catabolic process"/>
    <property type="evidence" value="ECO:0007669"/>
    <property type="project" value="TreeGrafter"/>
</dbReference>
<dbReference type="InterPro" id="IPR038110">
    <property type="entry name" value="TD_ACT-like_sf"/>
</dbReference>
<dbReference type="FunFam" id="3.40.1020.10:FF:000001">
    <property type="entry name" value="L-threonine dehydratase"/>
    <property type="match status" value="1"/>
</dbReference>
<dbReference type="NCBIfam" id="NF009130">
    <property type="entry name" value="PRK12483.1"/>
    <property type="match status" value="1"/>
</dbReference>
<dbReference type="PANTHER" id="PTHR48078:SF11">
    <property type="entry name" value="THREONINE DEHYDRATASE, MITOCHONDRIAL"/>
    <property type="match status" value="1"/>
</dbReference>
<dbReference type="SUPFAM" id="SSF53686">
    <property type="entry name" value="Tryptophan synthase beta subunit-like PLP-dependent enzymes"/>
    <property type="match status" value="1"/>
</dbReference>
<keyword evidence="9 13" id="KW-0663">Pyridoxal phosphate</keyword>
<dbReference type="SUPFAM" id="SSF55021">
    <property type="entry name" value="ACT-like"/>
    <property type="match status" value="2"/>
</dbReference>
<dbReference type="Pfam" id="PF00291">
    <property type="entry name" value="PALP"/>
    <property type="match status" value="1"/>
</dbReference>
<dbReference type="FunFam" id="3.40.50.1100:FF:000008">
    <property type="entry name" value="L-threonine dehydratase"/>
    <property type="match status" value="1"/>
</dbReference>
<evidence type="ECO:0000313" key="16">
    <source>
        <dbReference type="EMBL" id="PQA36928.1"/>
    </source>
</evidence>
<comment type="subunit">
    <text evidence="5 13">Homotetramer.</text>
</comment>
<feature type="domain" description="ACT-like" evidence="15">
    <location>
        <begin position="338"/>
        <end position="410"/>
    </location>
</feature>
<dbReference type="GO" id="GO:0009097">
    <property type="term" value="P:isoleucine biosynthetic process"/>
    <property type="evidence" value="ECO:0007669"/>
    <property type="project" value="UniProtKB-UniRule"/>
</dbReference>
<dbReference type="EC" id="4.3.1.19" evidence="13"/>
<dbReference type="InterPro" id="IPR001721">
    <property type="entry name" value="TD_ACT-like"/>
</dbReference>
<keyword evidence="10 13" id="KW-0456">Lyase</keyword>
<dbReference type="CDD" id="cd04907">
    <property type="entry name" value="ACT_ThrD-I_2"/>
    <property type="match status" value="1"/>
</dbReference>
<evidence type="ECO:0000256" key="2">
    <source>
        <dbReference type="ARBA" id="ARBA00001933"/>
    </source>
</evidence>
<evidence type="ECO:0000313" key="17">
    <source>
        <dbReference type="Proteomes" id="UP000243900"/>
    </source>
</evidence>
<dbReference type="GO" id="GO:0003755">
    <property type="term" value="F:peptidyl-prolyl cis-trans isomerase activity"/>
    <property type="evidence" value="ECO:0007669"/>
    <property type="project" value="InterPro"/>
</dbReference>
<feature type="domain" description="PPIase cyclophilin-type" evidence="14">
    <location>
        <begin position="322"/>
        <end position="512"/>
    </location>
</feature>
<dbReference type="InterPro" id="IPR036052">
    <property type="entry name" value="TrpB-like_PALP_sf"/>
</dbReference>
<protein>
    <recommendedName>
        <fullName evidence="13">L-threonine dehydratase</fullName>
        <ecNumber evidence="13">4.3.1.19</ecNumber>
    </recommendedName>
    <alternativeName>
        <fullName evidence="13">Threonine deaminase</fullName>
    </alternativeName>
</protein>
<name>A0A2P6ARG1_9GAMM</name>
<organism evidence="16 17">
    <name type="scientific">Amnimonas aquatica</name>
    <dbReference type="NCBI Taxonomy" id="2094561"/>
    <lineage>
        <taxon>Bacteria</taxon>
        <taxon>Pseudomonadati</taxon>
        <taxon>Pseudomonadota</taxon>
        <taxon>Gammaproteobacteria</taxon>
        <taxon>Moraxellales</taxon>
        <taxon>Moraxellaceae</taxon>
        <taxon>Amnimonas</taxon>
    </lineage>
</organism>
<dbReference type="GO" id="GO:0004794">
    <property type="term" value="F:threonine deaminase activity"/>
    <property type="evidence" value="ECO:0007669"/>
    <property type="project" value="UniProtKB-UniRule"/>
</dbReference>
<dbReference type="Pfam" id="PF00585">
    <property type="entry name" value="Thr_dehydrat_C"/>
    <property type="match status" value="2"/>
</dbReference>
<sequence length="512" mass="55535">MPDATTSAPALAALVKRILQARVYDVAIESPLDEARLLSRRLKNRVLLKREDLQPVFSFKLRGAYNRISRLSQAERERGVICASAGNHAQGVALAAKQLGIRGVIVMPQTTPDIKVNSVKALGGQAVLHGDSYDDAYAHAQALVAEKGYTFIHPFDDLDVIAGQGTVAPEILRQHDGRIDAVFLPCGGGGLMAGVAAYLKFVDPSIRVIAVEAEDSACLAAALKAGRRVTLDQVGLFADGVAVRQIGKHTFDVAKQCVDEVITCSTDEICAAIKDIFDECRSICEPAGALSLAGLKKYAQREGIQGRTLVAVNSGANMNFDRLRHIAERTELGERREAVLAVTIPEQPGAFKAFCQAIGKRNVTEFNYRYSDAGAAHVFVGVSLRGGDSERQELVGGLQRKGYAVLDLSDDEMAKLHVRHLVGGHAGLADERLFRFEFPERPGALMAFLTQLGTQWNISLFHYRNHGAAFGRVLVGLQLGERPLKTLKASLDAIGYAYADESDNPAYRLFLR</sequence>
<evidence type="ECO:0000256" key="13">
    <source>
        <dbReference type="RuleBase" id="RU362012"/>
    </source>
</evidence>
<dbReference type="OrthoDB" id="9811476at2"/>
<comment type="function">
    <text evidence="12 13">Catalyzes the anaerobic formation of alpha-ketobutyrate and ammonia from threonine in a two-step reaction. The first step involved a dehydration of threonine and a production of enamine intermediates (aminocrotonate), which tautomerizes to its imine form (iminobutyrate). Both intermediates are unstable and short-lived. The second step is the nonenzymatic hydrolysis of the enamine/imine intermediates to form 2-ketobutyrate and free ammonia. In the low water environment of the cell, the second step is accelerated by RidA.</text>
</comment>
<dbReference type="NCBIfam" id="TIGR01124">
    <property type="entry name" value="ilvA_2Cterm"/>
    <property type="match status" value="1"/>
</dbReference>